<dbReference type="SUPFAM" id="SSF69318">
    <property type="entry name" value="Integrin alpha N-terminal domain"/>
    <property type="match status" value="1"/>
</dbReference>
<keyword evidence="1" id="KW-1003">Cell membrane</keyword>
<dbReference type="EMBL" id="JBHUCX010000027">
    <property type="protein sequence ID" value="MFD1675193.1"/>
    <property type="molecule type" value="Genomic_DNA"/>
</dbReference>
<gene>
    <name evidence="7" type="ORF">ACFSB2_10860</name>
</gene>
<dbReference type="InterPro" id="IPR025971">
    <property type="entry name" value="LppP/LprE"/>
</dbReference>
<evidence type="ECO:0000313" key="7">
    <source>
        <dbReference type="EMBL" id="MFD1675193.1"/>
    </source>
</evidence>
<evidence type="ECO:0000256" key="3">
    <source>
        <dbReference type="ARBA" id="ARBA00023136"/>
    </source>
</evidence>
<name>A0ABW4JGT6_9BACL</name>
<keyword evidence="2 6" id="KW-0732">Signal</keyword>
<sequence>MRKNIGSAFAATAIVLGSLPNLTVFAATHHTSTKQIQEQSEIVVNGQSMPAMAVVQNHTVWLPVSTLQQAISQMGLNVSYNGQQLLIDNLALQSATLSTPPQGKIDIAAGSQLMRNVPVVQSSVSGQSQTYVPIWYVNKAISQADTGYLASWNGGNHTLTLTNDKSGPPSVAQIDQVMAATSEVGTSGEHFAISGKPVTITADNGDSVTAVVGTRSPSADGYGQVVFFFHNQTFVGVDSDTEKTDIRSVKPAAAGMSFEITYANYAETDPLSSPSLAPVTVEFGWGGTSFTANQTIPSGALNGMKISVSSAQPAQNTPGADAKAAIQAALPVGAKLVNRPGVDTPYLAVDFNGDGEMAYAAAYKVKSIIGAVVVGEQDGKWQPLWQKNGLGVSLAELNAGDVTGDGSTALALQAYVGDGANETVILKWLNGKLQPIFDTAALADIGDFDGQGGMEIATWQHDTGPLENIQMYAWDAQKQAYAKANNADYPTYFANNVIPYYQALAKQKGEDAVPPKMLDYGLAGGNLAAGFYQQALEQAQRGLQQGANAYPPNGQLQTIEQAAEQALQEQKTYYALSPALKAAIQAEVSKYTSGLLNPMAAPTILVDQTANGYKVHTVGGMLHNDQDGVMQYAHELSFTISSDGKQVTNVAAQDSLGNTVW</sequence>
<evidence type="ECO:0000256" key="1">
    <source>
        <dbReference type="ARBA" id="ARBA00022475"/>
    </source>
</evidence>
<evidence type="ECO:0000313" key="8">
    <source>
        <dbReference type="Proteomes" id="UP001597079"/>
    </source>
</evidence>
<keyword evidence="4" id="KW-0564">Palmitate</keyword>
<keyword evidence="3" id="KW-0472">Membrane</keyword>
<accession>A0ABW4JGT6</accession>
<organism evidence="7 8">
    <name type="scientific">Alicyclobacillus fodiniaquatilis</name>
    <dbReference type="NCBI Taxonomy" id="1661150"/>
    <lineage>
        <taxon>Bacteria</taxon>
        <taxon>Bacillati</taxon>
        <taxon>Bacillota</taxon>
        <taxon>Bacilli</taxon>
        <taxon>Bacillales</taxon>
        <taxon>Alicyclobacillaceae</taxon>
        <taxon>Alicyclobacillus</taxon>
    </lineage>
</organism>
<keyword evidence="5 7" id="KW-0449">Lipoprotein</keyword>
<dbReference type="Proteomes" id="UP001597079">
    <property type="component" value="Unassembled WGS sequence"/>
</dbReference>
<dbReference type="RefSeq" id="WP_377943066.1">
    <property type="nucleotide sequence ID" value="NZ_JBHUCX010000027.1"/>
</dbReference>
<keyword evidence="8" id="KW-1185">Reference proteome</keyword>
<comment type="caution">
    <text evidence="7">The sequence shown here is derived from an EMBL/GenBank/DDBJ whole genome shotgun (WGS) entry which is preliminary data.</text>
</comment>
<evidence type="ECO:0000256" key="2">
    <source>
        <dbReference type="ARBA" id="ARBA00022729"/>
    </source>
</evidence>
<feature type="signal peptide" evidence="6">
    <location>
        <begin position="1"/>
        <end position="26"/>
    </location>
</feature>
<proteinExistence type="predicted"/>
<evidence type="ECO:0000256" key="6">
    <source>
        <dbReference type="SAM" id="SignalP"/>
    </source>
</evidence>
<feature type="chain" id="PRO_5046126066" evidence="6">
    <location>
        <begin position="27"/>
        <end position="661"/>
    </location>
</feature>
<protein>
    <submittedName>
        <fullName evidence="7">LppP/LprE family lipoprotein</fullName>
    </submittedName>
</protein>
<reference evidence="8" key="1">
    <citation type="journal article" date="2019" name="Int. J. Syst. Evol. Microbiol.">
        <title>The Global Catalogue of Microorganisms (GCM) 10K type strain sequencing project: providing services to taxonomists for standard genome sequencing and annotation.</title>
        <authorList>
            <consortium name="The Broad Institute Genomics Platform"/>
            <consortium name="The Broad Institute Genome Sequencing Center for Infectious Disease"/>
            <person name="Wu L."/>
            <person name="Ma J."/>
        </authorList>
    </citation>
    <scope>NUCLEOTIDE SEQUENCE [LARGE SCALE GENOMIC DNA]</scope>
    <source>
        <strain evidence="8">CGMCC 1.12286</strain>
    </source>
</reference>
<evidence type="ECO:0000256" key="4">
    <source>
        <dbReference type="ARBA" id="ARBA00023139"/>
    </source>
</evidence>
<evidence type="ECO:0000256" key="5">
    <source>
        <dbReference type="ARBA" id="ARBA00023288"/>
    </source>
</evidence>
<dbReference type="Pfam" id="PF14041">
    <property type="entry name" value="Lipoprotein_21"/>
    <property type="match status" value="1"/>
</dbReference>
<dbReference type="InterPro" id="IPR028994">
    <property type="entry name" value="Integrin_alpha_N"/>
</dbReference>